<protein>
    <submittedName>
        <fullName evidence="4">SpoIID/LytB domain-containing protein</fullName>
    </submittedName>
</protein>
<accession>A0A839JZ99</accession>
<dbReference type="GO" id="GO:0030288">
    <property type="term" value="C:outer membrane-bounded periplasmic space"/>
    <property type="evidence" value="ECO:0007669"/>
    <property type="project" value="TreeGrafter"/>
</dbReference>
<dbReference type="NCBIfam" id="TIGR02669">
    <property type="entry name" value="SpoIID_LytB"/>
    <property type="match status" value="1"/>
</dbReference>
<reference evidence="4 5" key="1">
    <citation type="submission" date="2020-07" db="EMBL/GenBank/DDBJ databases">
        <title>Characterization and genome sequencing of isolate MD1, a novel member within the family Lachnospiraceae.</title>
        <authorList>
            <person name="Rettenmaier R."/>
            <person name="Di Bello L."/>
            <person name="Zinser C."/>
            <person name="Scheitz K."/>
            <person name="Liebl W."/>
            <person name="Zverlov V."/>
        </authorList>
    </citation>
    <scope>NUCLEOTIDE SEQUENCE [LARGE SCALE GENOMIC DNA]</scope>
    <source>
        <strain evidence="4 5">MD1</strain>
    </source>
</reference>
<evidence type="ECO:0000313" key="5">
    <source>
        <dbReference type="Proteomes" id="UP000574276"/>
    </source>
</evidence>
<sequence>MSIKRKLILIGICIIIVVAVIATNVIRRLNEDKQENQGDTIVTENVITRAEAFRLLSYLEFNKKEREALSLGITYADGNMSGWYDSYVNAVWKMGLIEGNVDIAPSEALTYGSCKELLDKLIMKKPEFQTVYTGLSFDFISADRAMSTHEFLEVYEALLSIIPEDEKQVKMDTLFVLGTDMTDDGMDRMVTDQGKYYYQTARSYETQYEQMQKEKQQTVTTSPRNPEAADDQITMSQSMDKTEENPSYNQQSSQASASEDSMEGLNQADFVDQYLDKGIQVLLCDQEILYITAVTTEKMVIHNVWISKGVEQLVETFVNGLYKTFDTKYIAPENKIEKVIGDITIENQRIVQISVKPDKIEGKVLQTAKDFIEIEGYGKLPLEEDFRIYKLYGDLSIEPTSSILVGYENTDFIVSGGKISAALITESIKAENIRVLIRTSKFKDVVHDQVVLTASSDFIISNKKDKKKYSAGDKVTIEADNEMLKEGRITVEPVDDGGRIELLSIERSQGTPKYRGRIEIAENGKGLLVVNELPLEEYLYSVIPSEMPTYYGMEALKVQAVCARSYAYKHLLANSLSEYGAHVDDSVSYQVYNNISENEDAVLAVKDTYGKVIEYDGEVIIAYYFSTSCGHTSEAFSVWANNVEMPYLNGKLMVLEEKGEGAEAEQELEKKYQDLSTEESFKSFITSKIPTIDSDFNWYRWKVAMSVKDIKKVINNSLAARYNANPNLILTMTEEAKDGNEAVFESLPVDTVGDIVDISVLKRDRSGIITELLITGSEKTIKVLTEYNIRVLLAPTYDTVIRQDESKVDKLSLLPSAFFRISKKEKEGKLSSIVLTGGGYGHGVGMSQNGVKALADAGKEYDEIVAYFYEGTKIGFIYE</sequence>
<gene>
    <name evidence="4" type="ORF">H0486_03705</name>
</gene>
<evidence type="ECO:0000256" key="2">
    <source>
        <dbReference type="SAM" id="Phobius"/>
    </source>
</evidence>
<comment type="caution">
    <text evidence="4">The sequence shown here is derived from an EMBL/GenBank/DDBJ whole genome shotgun (WGS) entry which is preliminary data.</text>
</comment>
<dbReference type="RefSeq" id="WP_228351715.1">
    <property type="nucleotide sequence ID" value="NZ_JACEGA010000001.1"/>
</dbReference>
<evidence type="ECO:0000313" key="4">
    <source>
        <dbReference type="EMBL" id="MBB2181979.1"/>
    </source>
</evidence>
<dbReference type="Proteomes" id="UP000574276">
    <property type="component" value="Unassembled WGS sequence"/>
</dbReference>
<name>A0A839JZ99_9FIRM</name>
<feature type="region of interest" description="Disordered" evidence="1">
    <location>
        <begin position="208"/>
        <end position="263"/>
    </location>
</feature>
<evidence type="ECO:0000256" key="1">
    <source>
        <dbReference type="SAM" id="MobiDB-lite"/>
    </source>
</evidence>
<organism evidence="4 5">
    <name type="scientific">Variimorphobacter saccharofermentans</name>
    <dbReference type="NCBI Taxonomy" id="2755051"/>
    <lineage>
        <taxon>Bacteria</taxon>
        <taxon>Bacillati</taxon>
        <taxon>Bacillota</taxon>
        <taxon>Clostridia</taxon>
        <taxon>Lachnospirales</taxon>
        <taxon>Lachnospiraceae</taxon>
        <taxon>Variimorphobacter</taxon>
    </lineage>
</organism>
<keyword evidence="2" id="KW-1133">Transmembrane helix</keyword>
<evidence type="ECO:0000259" key="3">
    <source>
        <dbReference type="Pfam" id="PF08486"/>
    </source>
</evidence>
<keyword evidence="2" id="KW-0472">Membrane</keyword>
<dbReference type="EMBL" id="JACEGA010000001">
    <property type="protein sequence ID" value="MBB2181979.1"/>
    <property type="molecule type" value="Genomic_DNA"/>
</dbReference>
<feature type="transmembrane region" description="Helical" evidence="2">
    <location>
        <begin position="7"/>
        <end position="26"/>
    </location>
</feature>
<dbReference type="AlphaFoldDB" id="A0A839JZ99"/>
<dbReference type="PANTHER" id="PTHR30032:SF4">
    <property type="entry name" value="AMIDASE ENHANCER"/>
    <property type="match status" value="1"/>
</dbReference>
<dbReference type="InterPro" id="IPR013486">
    <property type="entry name" value="SpoIID/LytB"/>
</dbReference>
<dbReference type="InterPro" id="IPR013693">
    <property type="entry name" value="SpoIID/LytB_N"/>
</dbReference>
<dbReference type="InterPro" id="IPR051922">
    <property type="entry name" value="Bact_Sporulation_Assoc"/>
</dbReference>
<keyword evidence="5" id="KW-1185">Reference proteome</keyword>
<feature type="domain" description="Sporulation stage II protein D amidase enhancer LytB N-terminal" evidence="3">
    <location>
        <begin position="525"/>
        <end position="615"/>
    </location>
</feature>
<dbReference type="Pfam" id="PF08486">
    <property type="entry name" value="SpoIID"/>
    <property type="match status" value="1"/>
</dbReference>
<feature type="compositionally biased region" description="Polar residues" evidence="1">
    <location>
        <begin position="233"/>
        <end position="249"/>
    </location>
</feature>
<proteinExistence type="predicted"/>
<dbReference type="PANTHER" id="PTHR30032">
    <property type="entry name" value="N-ACETYLMURAMOYL-L-ALANINE AMIDASE-RELATED"/>
    <property type="match status" value="1"/>
</dbReference>
<keyword evidence="2" id="KW-0812">Transmembrane</keyword>
<dbReference type="GO" id="GO:0030435">
    <property type="term" value="P:sporulation resulting in formation of a cellular spore"/>
    <property type="evidence" value="ECO:0007669"/>
    <property type="project" value="InterPro"/>
</dbReference>